<dbReference type="AlphaFoldDB" id="A0A917WNL6"/>
<feature type="compositionally biased region" description="Low complexity" evidence="1">
    <location>
        <begin position="16"/>
        <end position="31"/>
    </location>
</feature>
<feature type="domain" description="DUF2382" evidence="2">
    <location>
        <begin position="48"/>
        <end position="155"/>
    </location>
</feature>
<comment type="caution">
    <text evidence="3">The sequence shown here is derived from an EMBL/GenBank/DDBJ whole genome shotgun (WGS) entry which is preliminary data.</text>
</comment>
<gene>
    <name evidence="3" type="ORF">GCM10011594_41040</name>
</gene>
<evidence type="ECO:0000256" key="1">
    <source>
        <dbReference type="SAM" id="MobiDB-lite"/>
    </source>
</evidence>
<dbReference type="PANTHER" id="PTHR38463:SF1">
    <property type="entry name" value="STRESS RESPONSE PROTEIN YSNF"/>
    <property type="match status" value="1"/>
</dbReference>
<accession>A0A917WNL6</accession>
<dbReference type="Pfam" id="PF09557">
    <property type="entry name" value="DUF2382"/>
    <property type="match status" value="1"/>
</dbReference>
<evidence type="ECO:0000313" key="3">
    <source>
        <dbReference type="EMBL" id="GGM16786.1"/>
    </source>
</evidence>
<name>A0A917WNL6_9ACTN</name>
<reference evidence="3" key="2">
    <citation type="submission" date="2020-09" db="EMBL/GenBank/DDBJ databases">
        <authorList>
            <person name="Sun Q."/>
            <person name="Zhou Y."/>
        </authorList>
    </citation>
    <scope>NUCLEOTIDE SEQUENCE</scope>
    <source>
        <strain evidence="3">CGMCC 4.7308</strain>
    </source>
</reference>
<sequence length="165" mass="17736">MRPDPSDDRVPPVPPVAGHAAVPQVPADPTGPGVGSGPGAAAGAPPAMTRSEERLRVGTTRVPVERARLVRRVVTETRTVTVEVAHDEVELVREPWDGAAAAPDAPAGGPGWLVLYREEVEVVRRRVPVERVRLDVYPVTEQRQVEAEVRAERIELDGRDVDSAG</sequence>
<evidence type="ECO:0000313" key="4">
    <source>
        <dbReference type="Proteomes" id="UP000655208"/>
    </source>
</evidence>
<feature type="region of interest" description="Disordered" evidence="1">
    <location>
        <begin position="1"/>
        <end position="59"/>
    </location>
</feature>
<evidence type="ECO:0000259" key="2">
    <source>
        <dbReference type="Pfam" id="PF09557"/>
    </source>
</evidence>
<keyword evidence="4" id="KW-1185">Reference proteome</keyword>
<reference evidence="3" key="1">
    <citation type="journal article" date="2014" name="Int. J. Syst. Evol. Microbiol.">
        <title>Complete genome sequence of Corynebacterium casei LMG S-19264T (=DSM 44701T), isolated from a smear-ripened cheese.</title>
        <authorList>
            <consortium name="US DOE Joint Genome Institute (JGI-PGF)"/>
            <person name="Walter F."/>
            <person name="Albersmeier A."/>
            <person name="Kalinowski J."/>
            <person name="Ruckert C."/>
        </authorList>
    </citation>
    <scope>NUCLEOTIDE SEQUENCE</scope>
    <source>
        <strain evidence="3">CGMCC 4.7308</strain>
    </source>
</reference>
<protein>
    <recommendedName>
        <fullName evidence="2">DUF2382 domain-containing protein</fullName>
    </recommendedName>
</protein>
<organism evidence="3 4">
    <name type="scientific">Nakamurella endophytica</name>
    <dbReference type="NCBI Taxonomy" id="1748367"/>
    <lineage>
        <taxon>Bacteria</taxon>
        <taxon>Bacillati</taxon>
        <taxon>Actinomycetota</taxon>
        <taxon>Actinomycetes</taxon>
        <taxon>Nakamurellales</taxon>
        <taxon>Nakamurellaceae</taxon>
        <taxon>Nakamurella</taxon>
    </lineage>
</organism>
<dbReference type="Proteomes" id="UP000655208">
    <property type="component" value="Unassembled WGS sequence"/>
</dbReference>
<feature type="compositionally biased region" description="Basic and acidic residues" evidence="1">
    <location>
        <begin position="1"/>
        <end position="10"/>
    </location>
</feature>
<dbReference type="PANTHER" id="PTHR38463">
    <property type="entry name" value="STRESS RESPONSE PROTEIN YSNF"/>
    <property type="match status" value="1"/>
</dbReference>
<dbReference type="InterPro" id="IPR052967">
    <property type="entry name" value="Stress_Response_Assoc"/>
</dbReference>
<dbReference type="EMBL" id="BMNA01000016">
    <property type="protein sequence ID" value="GGM16786.1"/>
    <property type="molecule type" value="Genomic_DNA"/>
</dbReference>
<dbReference type="InterPro" id="IPR019060">
    <property type="entry name" value="DUF2382"/>
</dbReference>
<proteinExistence type="predicted"/>